<feature type="region of interest" description="Disordered" evidence="1">
    <location>
        <begin position="1"/>
        <end position="25"/>
    </location>
</feature>
<feature type="compositionally biased region" description="Pro residues" evidence="1">
    <location>
        <begin position="72"/>
        <end position="81"/>
    </location>
</feature>
<feature type="compositionally biased region" description="Basic residues" evidence="1">
    <location>
        <begin position="264"/>
        <end position="276"/>
    </location>
</feature>
<evidence type="ECO:0000313" key="2">
    <source>
        <dbReference type="EMBL" id="PNW83661.1"/>
    </source>
</evidence>
<organism evidence="2 3">
    <name type="scientific">Chlamydomonas reinhardtii</name>
    <name type="common">Chlamydomonas smithii</name>
    <dbReference type="NCBI Taxonomy" id="3055"/>
    <lineage>
        <taxon>Eukaryota</taxon>
        <taxon>Viridiplantae</taxon>
        <taxon>Chlorophyta</taxon>
        <taxon>core chlorophytes</taxon>
        <taxon>Chlorophyceae</taxon>
        <taxon>CS clade</taxon>
        <taxon>Chlamydomonadales</taxon>
        <taxon>Chlamydomonadaceae</taxon>
        <taxon>Chlamydomonas</taxon>
    </lineage>
</organism>
<reference evidence="2 3" key="1">
    <citation type="journal article" date="2007" name="Science">
        <title>The Chlamydomonas genome reveals the evolution of key animal and plant functions.</title>
        <authorList>
            <person name="Merchant S.S."/>
            <person name="Prochnik S.E."/>
            <person name="Vallon O."/>
            <person name="Harris E.H."/>
            <person name="Karpowicz S.J."/>
            <person name="Witman G.B."/>
            <person name="Terry A."/>
            <person name="Salamov A."/>
            <person name="Fritz-Laylin L.K."/>
            <person name="Marechal-Drouard L."/>
            <person name="Marshall W.F."/>
            <person name="Qu L.H."/>
            <person name="Nelson D.R."/>
            <person name="Sanderfoot A.A."/>
            <person name="Spalding M.H."/>
            <person name="Kapitonov V.V."/>
            <person name="Ren Q."/>
            <person name="Ferris P."/>
            <person name="Lindquist E."/>
            <person name="Shapiro H."/>
            <person name="Lucas S.M."/>
            <person name="Grimwood J."/>
            <person name="Schmutz J."/>
            <person name="Cardol P."/>
            <person name="Cerutti H."/>
            <person name="Chanfreau G."/>
            <person name="Chen C.L."/>
            <person name="Cognat V."/>
            <person name="Croft M.T."/>
            <person name="Dent R."/>
            <person name="Dutcher S."/>
            <person name="Fernandez E."/>
            <person name="Fukuzawa H."/>
            <person name="Gonzalez-Ballester D."/>
            <person name="Gonzalez-Halphen D."/>
            <person name="Hallmann A."/>
            <person name="Hanikenne M."/>
            <person name="Hippler M."/>
            <person name="Inwood W."/>
            <person name="Jabbari K."/>
            <person name="Kalanon M."/>
            <person name="Kuras R."/>
            <person name="Lefebvre P.A."/>
            <person name="Lemaire S.D."/>
            <person name="Lobanov A.V."/>
            <person name="Lohr M."/>
            <person name="Manuell A."/>
            <person name="Meier I."/>
            <person name="Mets L."/>
            <person name="Mittag M."/>
            <person name="Mittelmeier T."/>
            <person name="Moroney J.V."/>
            <person name="Moseley J."/>
            <person name="Napoli C."/>
            <person name="Nedelcu A.M."/>
            <person name="Niyogi K."/>
            <person name="Novoselov S.V."/>
            <person name="Paulsen I.T."/>
            <person name="Pazour G."/>
            <person name="Purton S."/>
            <person name="Ral J.P."/>
            <person name="Riano-Pachon D.M."/>
            <person name="Riekhof W."/>
            <person name="Rymarquis L."/>
            <person name="Schroda M."/>
            <person name="Stern D."/>
            <person name="Umen J."/>
            <person name="Willows R."/>
            <person name="Wilson N."/>
            <person name="Zimmer S.L."/>
            <person name="Allmer J."/>
            <person name="Balk J."/>
            <person name="Bisova K."/>
            <person name="Chen C.J."/>
            <person name="Elias M."/>
            <person name="Gendler K."/>
            <person name="Hauser C."/>
            <person name="Lamb M.R."/>
            <person name="Ledford H."/>
            <person name="Long J.C."/>
            <person name="Minagawa J."/>
            <person name="Page M.D."/>
            <person name="Pan J."/>
            <person name="Pootakham W."/>
            <person name="Roje S."/>
            <person name="Rose A."/>
            <person name="Stahlberg E."/>
            <person name="Terauchi A.M."/>
            <person name="Yang P."/>
            <person name="Ball S."/>
            <person name="Bowler C."/>
            <person name="Dieckmann C.L."/>
            <person name="Gladyshev V.N."/>
            <person name="Green P."/>
            <person name="Jorgensen R."/>
            <person name="Mayfield S."/>
            <person name="Mueller-Roeber B."/>
            <person name="Rajamani S."/>
            <person name="Sayre R.T."/>
            <person name="Brokstein P."/>
            <person name="Dubchak I."/>
            <person name="Goodstein D."/>
            <person name="Hornick L."/>
            <person name="Huang Y.W."/>
            <person name="Jhaveri J."/>
            <person name="Luo Y."/>
            <person name="Martinez D."/>
            <person name="Ngau W.C."/>
            <person name="Otillar B."/>
            <person name="Poliakov A."/>
            <person name="Porter A."/>
            <person name="Szajkowski L."/>
            <person name="Werner G."/>
            <person name="Zhou K."/>
            <person name="Grigoriev I.V."/>
            <person name="Rokhsar D.S."/>
            <person name="Grossman A.R."/>
        </authorList>
    </citation>
    <scope>NUCLEOTIDE SEQUENCE [LARGE SCALE GENOMIC DNA]</scope>
    <source>
        <strain evidence="3">CC-503</strain>
    </source>
</reference>
<dbReference type="AlphaFoldDB" id="A0A2K3DT06"/>
<dbReference type="GeneID" id="66053401"/>
<dbReference type="Proteomes" id="UP000006906">
    <property type="component" value="Chromosome 5"/>
</dbReference>
<evidence type="ECO:0000313" key="3">
    <source>
        <dbReference type="Proteomes" id="UP000006906"/>
    </source>
</evidence>
<dbReference type="InParanoid" id="A0A2K3DT06"/>
<evidence type="ECO:0000256" key="1">
    <source>
        <dbReference type="SAM" id="MobiDB-lite"/>
    </source>
</evidence>
<dbReference type="OrthoDB" id="10640140at2759"/>
<feature type="region of interest" description="Disordered" evidence="1">
    <location>
        <begin position="252"/>
        <end position="276"/>
    </location>
</feature>
<protein>
    <submittedName>
        <fullName evidence="2">Uncharacterized protein</fullName>
    </submittedName>
</protein>
<accession>A0A2K3DT06</accession>
<sequence>MLAQIASQVSSRPGRQTGAARGSGCPLQTALPAKARLVLTSCVANSRPGASGGGILGESHKPSGAAPAVSAPGPPAAPTAPTPHAGGGDGGLSDGNHGGSGQGTRGSNFGGGSGDGSRGSGGQQAEPWWVRWALVLLLGWWLRDCLRLGSKDRKEGLSTVGSGLSTGLSTVGSGLSMGLSTVGSGLSMGLSTFGSGRAGRPTSAASSSSSSSSSQKSAGSGWWCYQGLSMSEAITLGCAFLALALCFNRRPNNKGGSSGDGSSRSRRPSRSSRSRN</sequence>
<dbReference type="KEGG" id="cre:CHLRE_05g238343v5"/>
<feature type="region of interest" description="Disordered" evidence="1">
    <location>
        <begin position="197"/>
        <end position="218"/>
    </location>
</feature>
<keyword evidence="3" id="KW-1185">Reference proteome</keyword>
<proteinExistence type="predicted"/>
<feature type="compositionally biased region" description="Gly residues" evidence="1">
    <location>
        <begin position="85"/>
        <end position="122"/>
    </location>
</feature>
<dbReference type="EMBL" id="CM008966">
    <property type="protein sequence ID" value="PNW83661.1"/>
    <property type="molecule type" value="Genomic_DNA"/>
</dbReference>
<feature type="compositionally biased region" description="Polar residues" evidence="1">
    <location>
        <begin position="1"/>
        <end position="14"/>
    </location>
</feature>
<dbReference type="Gramene" id="PNW83661">
    <property type="protein sequence ID" value="PNW83661"/>
    <property type="gene ID" value="CHLRE_05g238343v5"/>
</dbReference>
<dbReference type="RefSeq" id="XP_042924879.1">
    <property type="nucleotide sequence ID" value="XM_043062315.1"/>
</dbReference>
<name>A0A2K3DT06_CHLRE</name>
<gene>
    <name evidence="2" type="ORF">CHLRE_05g238343v5</name>
</gene>
<feature type="compositionally biased region" description="Low complexity" evidence="1">
    <location>
        <begin position="62"/>
        <end position="71"/>
    </location>
</feature>
<feature type="region of interest" description="Disordered" evidence="1">
    <location>
        <begin position="53"/>
        <end position="124"/>
    </location>
</feature>